<evidence type="ECO:0000313" key="7">
    <source>
        <dbReference type="Proteomes" id="UP000753802"/>
    </source>
</evidence>
<dbReference type="EC" id="5.1.3.13" evidence="3 5"/>
<gene>
    <name evidence="6" type="primary">rfbC</name>
    <name evidence="6" type="ORF">GWC95_02510</name>
</gene>
<keyword evidence="5 6" id="KW-0413">Isomerase</keyword>
<name>A0ABW9ZSR3_9BACT</name>
<dbReference type="EMBL" id="JAACJS010000002">
    <property type="protein sequence ID" value="NCI48777.1"/>
    <property type="molecule type" value="Genomic_DNA"/>
</dbReference>
<dbReference type="SUPFAM" id="SSF51182">
    <property type="entry name" value="RmlC-like cupins"/>
    <property type="match status" value="1"/>
</dbReference>
<organism evidence="6 7">
    <name type="scientific">Sediminibacterium roseum</name>
    <dbReference type="NCBI Taxonomy" id="1978412"/>
    <lineage>
        <taxon>Bacteria</taxon>
        <taxon>Pseudomonadati</taxon>
        <taxon>Bacteroidota</taxon>
        <taxon>Chitinophagia</taxon>
        <taxon>Chitinophagales</taxon>
        <taxon>Chitinophagaceae</taxon>
        <taxon>Sediminibacterium</taxon>
    </lineage>
</organism>
<evidence type="ECO:0000256" key="1">
    <source>
        <dbReference type="ARBA" id="ARBA00001298"/>
    </source>
</evidence>
<evidence type="ECO:0000313" key="6">
    <source>
        <dbReference type="EMBL" id="NCI48777.1"/>
    </source>
</evidence>
<comment type="similarity">
    <text evidence="5">Belongs to the dTDP-4-dehydrorhamnose 3,5-epimerase family.</text>
</comment>
<accession>A0ABW9ZSR3</accession>
<dbReference type="InterPro" id="IPR014710">
    <property type="entry name" value="RmlC-like_jellyroll"/>
</dbReference>
<keyword evidence="7" id="KW-1185">Reference proteome</keyword>
<comment type="catalytic activity">
    <reaction evidence="1 5">
        <text>dTDP-4-dehydro-6-deoxy-alpha-D-glucose = dTDP-4-dehydro-beta-L-rhamnose</text>
        <dbReference type="Rhea" id="RHEA:16969"/>
        <dbReference type="ChEBI" id="CHEBI:57649"/>
        <dbReference type="ChEBI" id="CHEBI:62830"/>
        <dbReference type="EC" id="5.1.3.13"/>
    </reaction>
</comment>
<dbReference type="PANTHER" id="PTHR21047:SF2">
    <property type="entry name" value="THYMIDINE DIPHOSPHO-4-KETO-RHAMNOSE 3,5-EPIMERASE"/>
    <property type="match status" value="1"/>
</dbReference>
<dbReference type="GO" id="GO:0008830">
    <property type="term" value="F:dTDP-4-dehydrorhamnose 3,5-epimerase activity"/>
    <property type="evidence" value="ECO:0007669"/>
    <property type="project" value="UniProtKB-EC"/>
</dbReference>
<reference evidence="6 7" key="1">
    <citation type="submission" date="2020-01" db="EMBL/GenBank/DDBJ databases">
        <title>Genome analysis.</title>
        <authorList>
            <person name="Wu S."/>
            <person name="Wang G."/>
        </authorList>
    </citation>
    <scope>NUCLEOTIDE SEQUENCE [LARGE SCALE GENOMIC DNA]</scope>
    <source>
        <strain evidence="6 7">SYL130</strain>
    </source>
</reference>
<dbReference type="Proteomes" id="UP000753802">
    <property type="component" value="Unassembled WGS sequence"/>
</dbReference>
<comment type="pathway">
    <text evidence="5">Carbohydrate biosynthesis; dTDP-L-rhamnose biosynthesis.</text>
</comment>
<dbReference type="InterPro" id="IPR011051">
    <property type="entry name" value="RmlC_Cupin_sf"/>
</dbReference>
<sequence length="185" mass="21062">MRIEKTILDGCFLIHDTFFGDARGYFFESYNRKKFYEASGMDVDFVQDNQSHSQRGVLRGLHFQTGTSVQAKLVRVLRGKVLDVVVDLRKASATFGQHLTVELSEESRTQLFVPRGFAHGFVTLSEEATFFYKCDNYYDISSEGGIIYNDQTLNIDWKISSDEILLSAKDQKLPAFGEAVKTINF</sequence>
<proteinExistence type="inferred from homology"/>
<protein>
    <recommendedName>
        <fullName evidence="4 5">dTDP-4-dehydrorhamnose 3,5-epimerase</fullName>
        <ecNumber evidence="3 5">5.1.3.13</ecNumber>
    </recommendedName>
    <alternativeName>
        <fullName evidence="5">Thymidine diphospho-4-keto-rhamnose 3,5-epimerase</fullName>
    </alternativeName>
</protein>
<dbReference type="Gene3D" id="2.60.120.10">
    <property type="entry name" value="Jelly Rolls"/>
    <property type="match status" value="1"/>
</dbReference>
<dbReference type="NCBIfam" id="TIGR01221">
    <property type="entry name" value="rmlC"/>
    <property type="match status" value="1"/>
</dbReference>
<comment type="subunit">
    <text evidence="5">Homodimer.</text>
</comment>
<dbReference type="Pfam" id="PF00908">
    <property type="entry name" value="dTDP_sugar_isom"/>
    <property type="match status" value="1"/>
</dbReference>
<evidence type="ECO:0000256" key="2">
    <source>
        <dbReference type="ARBA" id="ARBA00001997"/>
    </source>
</evidence>
<dbReference type="CDD" id="cd00438">
    <property type="entry name" value="cupin_RmlC"/>
    <property type="match status" value="1"/>
</dbReference>
<comment type="caution">
    <text evidence="6">The sequence shown here is derived from an EMBL/GenBank/DDBJ whole genome shotgun (WGS) entry which is preliminary data.</text>
</comment>
<dbReference type="RefSeq" id="WP_161817088.1">
    <property type="nucleotide sequence ID" value="NZ_JAACJS010000002.1"/>
</dbReference>
<evidence type="ECO:0000256" key="5">
    <source>
        <dbReference type="RuleBase" id="RU364069"/>
    </source>
</evidence>
<evidence type="ECO:0000256" key="4">
    <source>
        <dbReference type="ARBA" id="ARBA00019595"/>
    </source>
</evidence>
<evidence type="ECO:0000256" key="3">
    <source>
        <dbReference type="ARBA" id="ARBA00012098"/>
    </source>
</evidence>
<dbReference type="InterPro" id="IPR000888">
    <property type="entry name" value="RmlC-like"/>
</dbReference>
<dbReference type="PANTHER" id="PTHR21047">
    <property type="entry name" value="DTDP-6-DEOXY-D-GLUCOSE-3,5 EPIMERASE"/>
    <property type="match status" value="1"/>
</dbReference>
<comment type="function">
    <text evidence="2 5">Catalyzes the epimerization of the C3' and C5'positions of dTDP-6-deoxy-D-xylo-4-hexulose, forming dTDP-6-deoxy-L-lyxo-4-hexulose.</text>
</comment>